<dbReference type="InterPro" id="IPR011009">
    <property type="entry name" value="Kinase-like_dom_sf"/>
</dbReference>
<dbReference type="InterPro" id="IPR000719">
    <property type="entry name" value="Prot_kinase_dom"/>
</dbReference>
<dbReference type="EMBL" id="KN824300">
    <property type="protein sequence ID" value="KIM27274.1"/>
    <property type="molecule type" value="Genomic_DNA"/>
</dbReference>
<protein>
    <recommendedName>
        <fullName evidence="1">Protein kinase domain-containing protein</fullName>
    </recommendedName>
</protein>
<dbReference type="PANTHER" id="PTHR44329:SF214">
    <property type="entry name" value="PROTEIN KINASE DOMAIN-CONTAINING PROTEIN"/>
    <property type="match status" value="1"/>
</dbReference>
<keyword evidence="3" id="KW-1185">Reference proteome</keyword>
<evidence type="ECO:0000313" key="2">
    <source>
        <dbReference type="EMBL" id="KIM27274.1"/>
    </source>
</evidence>
<dbReference type="Proteomes" id="UP000054097">
    <property type="component" value="Unassembled WGS sequence"/>
</dbReference>
<dbReference type="PANTHER" id="PTHR44329">
    <property type="entry name" value="SERINE/THREONINE-PROTEIN KINASE TNNI3K-RELATED"/>
    <property type="match status" value="1"/>
</dbReference>
<proteinExistence type="predicted"/>
<accession>A0A0C3B515</accession>
<gene>
    <name evidence="2" type="ORF">M408DRAFT_171765</name>
</gene>
<name>A0A0C3B515_SERVB</name>
<dbReference type="PROSITE" id="PS00108">
    <property type="entry name" value="PROTEIN_KINASE_ST"/>
    <property type="match status" value="1"/>
</dbReference>
<sequence length="345" mass="39117">MKSQDDPVRDIPETEVIPLGNQGKQMPLPIAASVTTAQEPLQQLLNIEQSQCPPRISKEELAFKGRIFDGTYSDVHRAEWREQMVAVKVIRSLKLSAEAMNRKRKRELDTWWELRHPSILPLLVFIEDIEPIGALGVMVSPFYANENAADYFATNALKYIEKVTLWLQVLERMAYLHGYYPIIVHGDLKPQNILIDDTGHARICDFGLARLVLERGSTGLTTTTAHAGTDRYKSPELIKIFNAKPTVASDVYALGCIGLEFILSMRPFHQHSQSWGIINAIRNGEPPANRPRGLPREIGYLWDQIQACWDEDTAERPTAPSLCQYVLRYGTSLAEELEREEDHVL</sequence>
<dbReference type="Pfam" id="PF00069">
    <property type="entry name" value="Pkinase"/>
    <property type="match status" value="1"/>
</dbReference>
<dbReference type="InterPro" id="IPR051681">
    <property type="entry name" value="Ser/Thr_Kinases-Pseudokinases"/>
</dbReference>
<dbReference type="HOGENOM" id="CLU_000288_7_18_1"/>
<reference evidence="3" key="2">
    <citation type="submission" date="2015-01" db="EMBL/GenBank/DDBJ databases">
        <title>Evolutionary Origins and Diversification of the Mycorrhizal Mutualists.</title>
        <authorList>
            <consortium name="DOE Joint Genome Institute"/>
            <consortium name="Mycorrhizal Genomics Consortium"/>
            <person name="Kohler A."/>
            <person name="Kuo A."/>
            <person name="Nagy L.G."/>
            <person name="Floudas D."/>
            <person name="Copeland A."/>
            <person name="Barry K.W."/>
            <person name="Cichocki N."/>
            <person name="Veneault-Fourrey C."/>
            <person name="LaButti K."/>
            <person name="Lindquist E.A."/>
            <person name="Lipzen A."/>
            <person name="Lundell T."/>
            <person name="Morin E."/>
            <person name="Murat C."/>
            <person name="Riley R."/>
            <person name="Ohm R."/>
            <person name="Sun H."/>
            <person name="Tunlid A."/>
            <person name="Henrissat B."/>
            <person name="Grigoriev I.V."/>
            <person name="Hibbett D.S."/>
            <person name="Martin F."/>
        </authorList>
    </citation>
    <scope>NUCLEOTIDE SEQUENCE [LARGE SCALE GENOMIC DNA]</scope>
    <source>
        <strain evidence="3">MAFF 305830</strain>
    </source>
</reference>
<dbReference type="SUPFAM" id="SSF56112">
    <property type="entry name" value="Protein kinase-like (PK-like)"/>
    <property type="match status" value="1"/>
</dbReference>
<evidence type="ECO:0000313" key="3">
    <source>
        <dbReference type="Proteomes" id="UP000054097"/>
    </source>
</evidence>
<dbReference type="Gene3D" id="1.10.510.10">
    <property type="entry name" value="Transferase(Phosphotransferase) domain 1"/>
    <property type="match status" value="1"/>
</dbReference>
<dbReference type="PROSITE" id="PS50011">
    <property type="entry name" value="PROTEIN_KINASE_DOM"/>
    <property type="match status" value="1"/>
</dbReference>
<dbReference type="InterPro" id="IPR008271">
    <property type="entry name" value="Ser/Thr_kinase_AS"/>
</dbReference>
<dbReference type="STRING" id="933852.A0A0C3B515"/>
<feature type="domain" description="Protein kinase" evidence="1">
    <location>
        <begin position="61"/>
        <end position="328"/>
    </location>
</feature>
<dbReference type="AlphaFoldDB" id="A0A0C3B515"/>
<dbReference type="GO" id="GO:0005524">
    <property type="term" value="F:ATP binding"/>
    <property type="evidence" value="ECO:0007669"/>
    <property type="project" value="InterPro"/>
</dbReference>
<reference evidence="2 3" key="1">
    <citation type="submission" date="2014-04" db="EMBL/GenBank/DDBJ databases">
        <authorList>
            <consortium name="DOE Joint Genome Institute"/>
            <person name="Kuo A."/>
            <person name="Zuccaro A."/>
            <person name="Kohler A."/>
            <person name="Nagy L.G."/>
            <person name="Floudas D."/>
            <person name="Copeland A."/>
            <person name="Barry K.W."/>
            <person name="Cichocki N."/>
            <person name="Veneault-Fourrey C."/>
            <person name="LaButti K."/>
            <person name="Lindquist E.A."/>
            <person name="Lipzen A."/>
            <person name="Lundell T."/>
            <person name="Morin E."/>
            <person name="Murat C."/>
            <person name="Sun H."/>
            <person name="Tunlid A."/>
            <person name="Henrissat B."/>
            <person name="Grigoriev I.V."/>
            <person name="Hibbett D.S."/>
            <person name="Martin F."/>
            <person name="Nordberg H.P."/>
            <person name="Cantor M.N."/>
            <person name="Hua S.X."/>
        </authorList>
    </citation>
    <scope>NUCLEOTIDE SEQUENCE [LARGE SCALE GENOMIC DNA]</scope>
    <source>
        <strain evidence="2 3">MAFF 305830</strain>
    </source>
</reference>
<evidence type="ECO:0000259" key="1">
    <source>
        <dbReference type="PROSITE" id="PS50011"/>
    </source>
</evidence>
<dbReference type="OrthoDB" id="4062651at2759"/>
<dbReference type="SMART" id="SM00220">
    <property type="entry name" value="S_TKc"/>
    <property type="match status" value="1"/>
</dbReference>
<organism evidence="2 3">
    <name type="scientific">Serendipita vermifera MAFF 305830</name>
    <dbReference type="NCBI Taxonomy" id="933852"/>
    <lineage>
        <taxon>Eukaryota</taxon>
        <taxon>Fungi</taxon>
        <taxon>Dikarya</taxon>
        <taxon>Basidiomycota</taxon>
        <taxon>Agaricomycotina</taxon>
        <taxon>Agaricomycetes</taxon>
        <taxon>Sebacinales</taxon>
        <taxon>Serendipitaceae</taxon>
        <taxon>Serendipita</taxon>
    </lineage>
</organism>
<dbReference type="GO" id="GO:0004674">
    <property type="term" value="F:protein serine/threonine kinase activity"/>
    <property type="evidence" value="ECO:0007669"/>
    <property type="project" value="TreeGrafter"/>
</dbReference>